<dbReference type="RefSeq" id="WP_152729547.1">
    <property type="nucleotide sequence ID" value="NZ_JAABOZ010000003.1"/>
</dbReference>
<gene>
    <name evidence="1" type="ORF">G1H19_22260</name>
</gene>
<dbReference type="Proteomes" id="UP000470470">
    <property type="component" value="Unassembled WGS sequence"/>
</dbReference>
<reference evidence="1 2" key="1">
    <citation type="submission" date="2020-02" db="EMBL/GenBank/DDBJ databases">
        <title>The whole genome sequence of CPCC 205119.</title>
        <authorList>
            <person name="Jiang Z."/>
        </authorList>
    </citation>
    <scope>NUCLEOTIDE SEQUENCE [LARGE SCALE GENOMIC DNA]</scope>
    <source>
        <strain evidence="1 2">CPCC 205119</strain>
    </source>
</reference>
<proteinExistence type="predicted"/>
<name>A0A7K3WJQ6_9ACTN</name>
<evidence type="ECO:0000313" key="1">
    <source>
        <dbReference type="EMBL" id="NEL56697.1"/>
    </source>
</evidence>
<evidence type="ECO:0000313" key="2">
    <source>
        <dbReference type="Proteomes" id="UP000470470"/>
    </source>
</evidence>
<protein>
    <submittedName>
        <fullName evidence="1">Uncharacterized protein</fullName>
    </submittedName>
</protein>
<sequence length="153" mass="16645">MLVVNVKSSWPQVQRGERSAEDSVLGDWAALSEQKLRQYADAILGVADNAVVAAFDITDWSRGEDGRVRFMGTPSARWAHLLGGPSPVTWTRGQARPIRYLDTGELDDQEPAPLAAAHRDRVTVGGWMLHLDAEGNGTLRMPAGARLTVITTP</sequence>
<accession>A0A7K3WJQ6</accession>
<organism evidence="1 2">
    <name type="scientific">Goekera deserti</name>
    <dbReference type="NCBI Taxonomy" id="2497753"/>
    <lineage>
        <taxon>Bacteria</taxon>
        <taxon>Bacillati</taxon>
        <taxon>Actinomycetota</taxon>
        <taxon>Actinomycetes</taxon>
        <taxon>Geodermatophilales</taxon>
        <taxon>Geodermatophilaceae</taxon>
        <taxon>Goekera</taxon>
    </lineage>
</organism>
<comment type="caution">
    <text evidence="1">The sequence shown here is derived from an EMBL/GenBank/DDBJ whole genome shotgun (WGS) entry which is preliminary data.</text>
</comment>
<dbReference type="AlphaFoldDB" id="A0A7K3WJQ6"/>
<keyword evidence="2" id="KW-1185">Reference proteome</keyword>
<dbReference type="EMBL" id="JAAGWK010000041">
    <property type="protein sequence ID" value="NEL56697.1"/>
    <property type="molecule type" value="Genomic_DNA"/>
</dbReference>